<dbReference type="EMBL" id="JAPQKR010000004">
    <property type="protein sequence ID" value="KAJ5218095.1"/>
    <property type="molecule type" value="Genomic_DNA"/>
</dbReference>
<keyword evidence="1" id="KW-0378">Hydrolase</keyword>
<feature type="domain" description="CBM-cenC" evidence="2">
    <location>
        <begin position="7"/>
        <end position="129"/>
    </location>
</feature>
<dbReference type="InterPro" id="IPR008979">
    <property type="entry name" value="Galactose-bd-like_sf"/>
</dbReference>
<dbReference type="Proteomes" id="UP001150904">
    <property type="component" value="Unassembled WGS sequence"/>
</dbReference>
<gene>
    <name evidence="3" type="ORF">N7498_000194</name>
</gene>
<name>A0A9W9NDY2_9EURO</name>
<comment type="caution">
    <text evidence="3">The sequence shown here is derived from an EMBL/GenBank/DDBJ whole genome shotgun (WGS) entry which is preliminary data.</text>
</comment>
<protein>
    <recommendedName>
        <fullName evidence="2">CBM-cenC domain-containing protein</fullName>
    </recommendedName>
</protein>
<dbReference type="GeneID" id="83174557"/>
<dbReference type="Pfam" id="PF02018">
    <property type="entry name" value="CBM_4_9"/>
    <property type="match status" value="1"/>
</dbReference>
<reference evidence="3" key="2">
    <citation type="journal article" date="2023" name="IMA Fungus">
        <title>Comparative genomic study of the Penicillium genus elucidates a diverse pangenome and 15 lateral gene transfer events.</title>
        <authorList>
            <person name="Petersen C."/>
            <person name="Sorensen T."/>
            <person name="Nielsen M.R."/>
            <person name="Sondergaard T.E."/>
            <person name="Sorensen J.L."/>
            <person name="Fitzpatrick D.A."/>
            <person name="Frisvad J.C."/>
            <person name="Nielsen K.L."/>
        </authorList>
    </citation>
    <scope>NUCLEOTIDE SEQUENCE</scope>
    <source>
        <strain evidence="3">IBT 15544</strain>
    </source>
</reference>
<evidence type="ECO:0000313" key="3">
    <source>
        <dbReference type="EMBL" id="KAJ5218095.1"/>
    </source>
</evidence>
<proteinExistence type="predicted"/>
<accession>A0A9W9NDY2</accession>
<organism evidence="3 4">
    <name type="scientific">Penicillium cinerascens</name>
    <dbReference type="NCBI Taxonomy" id="70096"/>
    <lineage>
        <taxon>Eukaryota</taxon>
        <taxon>Fungi</taxon>
        <taxon>Dikarya</taxon>
        <taxon>Ascomycota</taxon>
        <taxon>Pezizomycotina</taxon>
        <taxon>Eurotiomycetes</taxon>
        <taxon>Eurotiomycetidae</taxon>
        <taxon>Eurotiales</taxon>
        <taxon>Aspergillaceae</taxon>
        <taxon>Penicillium</taxon>
    </lineage>
</organism>
<sequence length="162" mass="17409">MALSACNAVVNPSFESGVLFPWRASAVNVATVSNAASAYSGEYYLELQTAIDNGGNTISQSLENLKRGTKYDFSAEIQVPYAGAEYCFISVYMGRNATKGHIATKEVTDFGKWVSVTGSYTPRRSEDRLNILAACDFPDNSVTGRVYIDDVLFAPSGSCGSN</sequence>
<dbReference type="AlphaFoldDB" id="A0A9W9NDY2"/>
<dbReference type="SUPFAM" id="SSF49785">
    <property type="entry name" value="Galactose-binding domain-like"/>
    <property type="match status" value="1"/>
</dbReference>
<dbReference type="GO" id="GO:0016798">
    <property type="term" value="F:hydrolase activity, acting on glycosyl bonds"/>
    <property type="evidence" value="ECO:0007669"/>
    <property type="project" value="InterPro"/>
</dbReference>
<keyword evidence="4" id="KW-1185">Reference proteome</keyword>
<evidence type="ECO:0000259" key="2">
    <source>
        <dbReference type="Pfam" id="PF02018"/>
    </source>
</evidence>
<dbReference type="InterPro" id="IPR003305">
    <property type="entry name" value="CenC_carb-bd"/>
</dbReference>
<evidence type="ECO:0000256" key="1">
    <source>
        <dbReference type="ARBA" id="ARBA00022801"/>
    </source>
</evidence>
<dbReference type="OrthoDB" id="4240053at2759"/>
<dbReference type="Gene3D" id="2.60.120.260">
    <property type="entry name" value="Galactose-binding domain-like"/>
    <property type="match status" value="1"/>
</dbReference>
<reference evidence="3" key="1">
    <citation type="submission" date="2022-12" db="EMBL/GenBank/DDBJ databases">
        <authorList>
            <person name="Petersen C."/>
        </authorList>
    </citation>
    <scope>NUCLEOTIDE SEQUENCE</scope>
    <source>
        <strain evidence="3">IBT 15544</strain>
    </source>
</reference>
<evidence type="ECO:0000313" key="4">
    <source>
        <dbReference type="Proteomes" id="UP001150904"/>
    </source>
</evidence>
<dbReference type="RefSeq" id="XP_058312668.1">
    <property type="nucleotide sequence ID" value="XM_058447257.1"/>
</dbReference>